<dbReference type="GO" id="GO:0055085">
    <property type="term" value="P:transmembrane transport"/>
    <property type="evidence" value="ECO:0007669"/>
    <property type="project" value="InterPro"/>
</dbReference>
<dbReference type="PROSITE" id="PS50928">
    <property type="entry name" value="ABC_TM1"/>
    <property type="match status" value="1"/>
</dbReference>
<dbReference type="GO" id="GO:0005886">
    <property type="term" value="C:plasma membrane"/>
    <property type="evidence" value="ECO:0007669"/>
    <property type="project" value="UniProtKB-SubCell"/>
</dbReference>
<dbReference type="Proteomes" id="UP000317303">
    <property type="component" value="Unassembled WGS sequence"/>
</dbReference>
<dbReference type="OrthoDB" id="9812701at2"/>
<dbReference type="SUPFAM" id="SSF161098">
    <property type="entry name" value="MetI-like"/>
    <property type="match status" value="1"/>
</dbReference>
<proteinExistence type="inferred from homology"/>
<evidence type="ECO:0000256" key="2">
    <source>
        <dbReference type="ARBA" id="ARBA00022448"/>
    </source>
</evidence>
<evidence type="ECO:0000256" key="5">
    <source>
        <dbReference type="ARBA" id="ARBA00022989"/>
    </source>
</evidence>
<feature type="domain" description="ABC transmembrane type-1" evidence="8">
    <location>
        <begin position="88"/>
        <end position="278"/>
    </location>
</feature>
<comment type="similarity">
    <text evidence="7">Belongs to the binding-protein-dependent transport system permease family.</text>
</comment>
<keyword evidence="6 7" id="KW-0472">Membrane</keyword>
<dbReference type="Pfam" id="PF00528">
    <property type="entry name" value="BPD_transp_1"/>
    <property type="match status" value="1"/>
</dbReference>
<name>A0A660C746_9PSEU</name>
<evidence type="ECO:0000256" key="4">
    <source>
        <dbReference type="ARBA" id="ARBA00022692"/>
    </source>
</evidence>
<keyword evidence="3" id="KW-1003">Cell membrane</keyword>
<evidence type="ECO:0000256" key="1">
    <source>
        <dbReference type="ARBA" id="ARBA00004651"/>
    </source>
</evidence>
<dbReference type="Gene3D" id="1.10.3720.10">
    <property type="entry name" value="MetI-like"/>
    <property type="match status" value="1"/>
</dbReference>
<comment type="subcellular location">
    <subcellularLocation>
        <location evidence="1 7">Cell membrane</location>
        <topology evidence="1 7">Multi-pass membrane protein</topology>
    </subcellularLocation>
</comment>
<protein>
    <submittedName>
        <fullName evidence="9">Peptide/nickel transport system permease protein</fullName>
    </submittedName>
</protein>
<dbReference type="EMBL" id="VLJV01000001">
    <property type="protein sequence ID" value="TWH19348.1"/>
    <property type="molecule type" value="Genomic_DNA"/>
</dbReference>
<keyword evidence="4 7" id="KW-0812">Transmembrane</keyword>
<accession>A0A660C746</accession>
<evidence type="ECO:0000313" key="9">
    <source>
        <dbReference type="EMBL" id="TWH19348.1"/>
    </source>
</evidence>
<dbReference type="PANTHER" id="PTHR43386">
    <property type="entry name" value="OLIGOPEPTIDE TRANSPORT SYSTEM PERMEASE PROTEIN APPC"/>
    <property type="match status" value="1"/>
</dbReference>
<dbReference type="InterPro" id="IPR000515">
    <property type="entry name" value="MetI-like"/>
</dbReference>
<feature type="transmembrane region" description="Helical" evidence="7">
    <location>
        <begin position="27"/>
        <end position="47"/>
    </location>
</feature>
<dbReference type="PANTHER" id="PTHR43386:SF1">
    <property type="entry name" value="D,D-DIPEPTIDE TRANSPORT SYSTEM PERMEASE PROTEIN DDPC-RELATED"/>
    <property type="match status" value="1"/>
</dbReference>
<feature type="transmembrane region" description="Helical" evidence="7">
    <location>
        <begin position="256"/>
        <end position="281"/>
    </location>
</feature>
<keyword evidence="2 7" id="KW-0813">Transport</keyword>
<feature type="transmembrane region" description="Helical" evidence="7">
    <location>
        <begin position="123"/>
        <end position="145"/>
    </location>
</feature>
<keyword evidence="10" id="KW-1185">Reference proteome</keyword>
<dbReference type="RefSeq" id="WP_030530397.1">
    <property type="nucleotide sequence ID" value="NZ_JOIJ01000002.1"/>
</dbReference>
<dbReference type="InterPro" id="IPR025966">
    <property type="entry name" value="OppC_N"/>
</dbReference>
<sequence length="293" mass="30720">MSAPVWQRRRAAAVQVWQEFRGNTGGLVGAAFIVALVVASLVAPLVVDQAGLDVVTATGSPLEPPSGRFWLGTDESGRSILLLTFWGARVSLLVGFAATLLSVLVGTLVGVVSAHFGGWVSAVLMRVTDFFLVLPALVLAAVLMAVLPKSMWTLILAIGATSWPTTARLVRAQTLAVEGRPYIERSKALGGGHAHVIGKHVLPSVLPLVFANTTLVVGGSIIAESTLAFLGMAGPEISWGSMLDRANSSGAVTAGAWWYLLPPGVMIVLVVLSFTLVGRALETVLNPRLKGDR</sequence>
<keyword evidence="5 7" id="KW-1133">Transmembrane helix</keyword>
<evidence type="ECO:0000256" key="6">
    <source>
        <dbReference type="ARBA" id="ARBA00023136"/>
    </source>
</evidence>
<feature type="transmembrane region" description="Helical" evidence="7">
    <location>
        <begin position="209"/>
        <end position="233"/>
    </location>
</feature>
<evidence type="ECO:0000259" key="8">
    <source>
        <dbReference type="PROSITE" id="PS50928"/>
    </source>
</evidence>
<organism evidence="9 10">
    <name type="scientific">Prauserella rugosa</name>
    <dbReference type="NCBI Taxonomy" id="43354"/>
    <lineage>
        <taxon>Bacteria</taxon>
        <taxon>Bacillati</taxon>
        <taxon>Actinomycetota</taxon>
        <taxon>Actinomycetes</taxon>
        <taxon>Pseudonocardiales</taxon>
        <taxon>Pseudonocardiaceae</taxon>
        <taxon>Prauserella</taxon>
    </lineage>
</organism>
<feature type="transmembrane region" description="Helical" evidence="7">
    <location>
        <begin position="90"/>
        <end position="111"/>
    </location>
</feature>
<comment type="caution">
    <text evidence="9">The sequence shown here is derived from an EMBL/GenBank/DDBJ whole genome shotgun (WGS) entry which is preliminary data.</text>
</comment>
<dbReference type="InterPro" id="IPR035906">
    <property type="entry name" value="MetI-like_sf"/>
</dbReference>
<dbReference type="CDD" id="cd06261">
    <property type="entry name" value="TM_PBP2"/>
    <property type="match status" value="1"/>
</dbReference>
<reference evidence="9 10" key="1">
    <citation type="submission" date="2019-07" db="EMBL/GenBank/DDBJ databases">
        <title>R&amp;d 2014.</title>
        <authorList>
            <person name="Klenk H.-P."/>
        </authorList>
    </citation>
    <scope>NUCLEOTIDE SEQUENCE [LARGE SCALE GENOMIC DNA]</scope>
    <source>
        <strain evidence="9 10">DSM 43194</strain>
    </source>
</reference>
<dbReference type="AlphaFoldDB" id="A0A660C746"/>
<feature type="transmembrane region" description="Helical" evidence="7">
    <location>
        <begin position="151"/>
        <end position="170"/>
    </location>
</feature>
<evidence type="ECO:0000313" key="10">
    <source>
        <dbReference type="Proteomes" id="UP000317303"/>
    </source>
</evidence>
<gene>
    <name evidence="9" type="ORF">JD82_01171</name>
</gene>
<evidence type="ECO:0000256" key="7">
    <source>
        <dbReference type="RuleBase" id="RU363032"/>
    </source>
</evidence>
<evidence type="ECO:0000256" key="3">
    <source>
        <dbReference type="ARBA" id="ARBA00022475"/>
    </source>
</evidence>
<dbReference type="InterPro" id="IPR050366">
    <property type="entry name" value="BP-dependent_transpt_permease"/>
</dbReference>
<dbReference type="Pfam" id="PF12911">
    <property type="entry name" value="OppC_N"/>
    <property type="match status" value="1"/>
</dbReference>